<comment type="caution">
    <text evidence="1">The sequence shown here is derived from an EMBL/GenBank/DDBJ whole genome shotgun (WGS) entry which is preliminary data.</text>
</comment>
<protein>
    <submittedName>
        <fullName evidence="1">Uncharacterized protein</fullName>
    </submittedName>
</protein>
<gene>
    <name evidence="1" type="ORF">ACET3X_000982</name>
</gene>
<sequence>MLIFDFEKKRENPPDFVPKQVDAGDLQAEGVEIERFKISRAGQDTLSFKRKIGDARREDPTRPVLSRALTGEHCVFVCDTIMEDPTVDTIIYEDDIDGSTIARFVACISPASRSILPTHDVVEILDVGHPGLLATEIEWSMDKLEDLYMFAHVMRAFDVCDMVIDRVYEELHHPQQNLRRSTTGVTAAFKLPDISPAFLNFLWRHDKKGFEFFTDILVMAAEDTLELLKTSGLGSWHSKSSAR</sequence>
<dbReference type="RefSeq" id="XP_069311224.1">
    <property type="nucleotide sequence ID" value="XM_069448338.1"/>
</dbReference>
<dbReference type="GeneID" id="96081304"/>
<name>A0ABR3UVX1_9PLEO</name>
<evidence type="ECO:0000313" key="1">
    <source>
        <dbReference type="EMBL" id="KAL1800640.1"/>
    </source>
</evidence>
<dbReference type="Proteomes" id="UP001578633">
    <property type="component" value="Chromosome 1"/>
</dbReference>
<reference evidence="1 2" key="1">
    <citation type="submission" date="2024-09" db="EMBL/GenBank/DDBJ databases">
        <title>T2T genomes of carrot and Alternaria dauci and their utility for understanding host-pathogen interaction during carrot leaf blight disease.</title>
        <authorList>
            <person name="Liu W."/>
            <person name="Xu S."/>
            <person name="Ou C."/>
            <person name="Liu X."/>
            <person name="Zhuang F."/>
            <person name="Deng X.W."/>
        </authorList>
    </citation>
    <scope>NUCLEOTIDE SEQUENCE [LARGE SCALE GENOMIC DNA]</scope>
    <source>
        <strain evidence="1 2">A2016</strain>
    </source>
</reference>
<dbReference type="EMBL" id="JBHGVX010000001">
    <property type="protein sequence ID" value="KAL1800640.1"/>
    <property type="molecule type" value="Genomic_DNA"/>
</dbReference>
<organism evidence="1 2">
    <name type="scientific">Alternaria dauci</name>
    <dbReference type="NCBI Taxonomy" id="48095"/>
    <lineage>
        <taxon>Eukaryota</taxon>
        <taxon>Fungi</taxon>
        <taxon>Dikarya</taxon>
        <taxon>Ascomycota</taxon>
        <taxon>Pezizomycotina</taxon>
        <taxon>Dothideomycetes</taxon>
        <taxon>Pleosporomycetidae</taxon>
        <taxon>Pleosporales</taxon>
        <taxon>Pleosporineae</taxon>
        <taxon>Pleosporaceae</taxon>
        <taxon>Alternaria</taxon>
        <taxon>Alternaria sect. Porri</taxon>
    </lineage>
</organism>
<evidence type="ECO:0000313" key="2">
    <source>
        <dbReference type="Proteomes" id="UP001578633"/>
    </source>
</evidence>
<accession>A0ABR3UVX1</accession>
<proteinExistence type="predicted"/>
<keyword evidence="2" id="KW-1185">Reference proteome</keyword>